<dbReference type="STRING" id="4537.A0A0E0JIC8"/>
<feature type="region of interest" description="Disordered" evidence="1">
    <location>
        <begin position="90"/>
        <end position="123"/>
    </location>
</feature>
<dbReference type="EnsemblPlants" id="OPUNC01G14900.1">
    <property type="protein sequence ID" value="OPUNC01G14900.1"/>
    <property type="gene ID" value="OPUNC01G14900"/>
</dbReference>
<dbReference type="AlphaFoldDB" id="A0A0E0JIC8"/>
<reference evidence="2" key="2">
    <citation type="submission" date="2018-05" db="EMBL/GenBank/DDBJ databases">
        <title>OpunRS2 (Oryza punctata Reference Sequence Version 2).</title>
        <authorList>
            <person name="Zhang J."/>
            <person name="Kudrna D."/>
            <person name="Lee S."/>
            <person name="Talag J."/>
            <person name="Welchert J."/>
            <person name="Wing R.A."/>
        </authorList>
    </citation>
    <scope>NUCLEOTIDE SEQUENCE [LARGE SCALE GENOMIC DNA]</scope>
</reference>
<name>A0A0E0JIC8_ORYPU</name>
<sequence length="205" mass="22527">MRNRKMQCAHPLARETIPKLDILDDINDIEVQPTSGRGSIPLPRMESLTIYDCENLVEVFNAPPSLKKMDIGSCPKLESIVGKQRRGSALVEGPCSDNVASSAVSGPSSPAGDHFSPSETLESHSGELPSLVQLRLSSSLRWLEITGCPAIKVLPTSLQQRLGSLDLEWKYLDARHEGPLEPAAETALEQVGWPPELRRCRLHCR</sequence>
<dbReference type="InterPro" id="IPR032675">
    <property type="entry name" value="LRR_dom_sf"/>
</dbReference>
<dbReference type="Proteomes" id="UP000026962">
    <property type="component" value="Chromosome 1"/>
</dbReference>
<dbReference type="SUPFAM" id="SSF52047">
    <property type="entry name" value="RNI-like"/>
    <property type="match status" value="1"/>
</dbReference>
<evidence type="ECO:0000256" key="1">
    <source>
        <dbReference type="SAM" id="MobiDB-lite"/>
    </source>
</evidence>
<feature type="compositionally biased region" description="Low complexity" evidence="1">
    <location>
        <begin position="99"/>
        <end position="112"/>
    </location>
</feature>
<protein>
    <submittedName>
        <fullName evidence="2">Uncharacterized protein</fullName>
    </submittedName>
</protein>
<proteinExistence type="predicted"/>
<reference evidence="2" key="1">
    <citation type="submission" date="2015-04" db="UniProtKB">
        <authorList>
            <consortium name="EnsemblPlants"/>
        </authorList>
    </citation>
    <scope>IDENTIFICATION</scope>
</reference>
<dbReference type="Gramene" id="OPUNC01G14900.1">
    <property type="protein sequence ID" value="OPUNC01G14900.1"/>
    <property type="gene ID" value="OPUNC01G14900"/>
</dbReference>
<evidence type="ECO:0000313" key="3">
    <source>
        <dbReference type="Proteomes" id="UP000026962"/>
    </source>
</evidence>
<accession>A0A0E0JIC8</accession>
<evidence type="ECO:0000313" key="2">
    <source>
        <dbReference type="EnsemblPlants" id="OPUNC01G14900.1"/>
    </source>
</evidence>
<organism evidence="2">
    <name type="scientific">Oryza punctata</name>
    <name type="common">Red rice</name>
    <dbReference type="NCBI Taxonomy" id="4537"/>
    <lineage>
        <taxon>Eukaryota</taxon>
        <taxon>Viridiplantae</taxon>
        <taxon>Streptophyta</taxon>
        <taxon>Embryophyta</taxon>
        <taxon>Tracheophyta</taxon>
        <taxon>Spermatophyta</taxon>
        <taxon>Magnoliopsida</taxon>
        <taxon>Liliopsida</taxon>
        <taxon>Poales</taxon>
        <taxon>Poaceae</taxon>
        <taxon>BOP clade</taxon>
        <taxon>Oryzoideae</taxon>
        <taxon>Oryzeae</taxon>
        <taxon>Oryzinae</taxon>
        <taxon>Oryza</taxon>
    </lineage>
</organism>
<keyword evidence="3" id="KW-1185">Reference proteome</keyword>
<dbReference type="HOGENOM" id="CLU_1339419_0_0_1"/>
<dbReference type="Gene3D" id="3.80.10.10">
    <property type="entry name" value="Ribonuclease Inhibitor"/>
    <property type="match status" value="1"/>
</dbReference>